<evidence type="ECO:0000313" key="3">
    <source>
        <dbReference type="EMBL" id="MBJ7609313.1"/>
    </source>
</evidence>
<gene>
    <name evidence="3" type="ORF">JF887_07760</name>
</gene>
<name>A0A934KDF3_9BACT</name>
<feature type="chain" id="PRO_5036874231" evidence="2">
    <location>
        <begin position="33"/>
        <end position="555"/>
    </location>
</feature>
<dbReference type="Proteomes" id="UP000614410">
    <property type="component" value="Unassembled WGS sequence"/>
</dbReference>
<feature type="signal peptide" evidence="2">
    <location>
        <begin position="1"/>
        <end position="32"/>
    </location>
</feature>
<dbReference type="AlphaFoldDB" id="A0A934KDF3"/>
<sequence>MIQHRSALHRTAPWRRVLALAAVAGAAATATAPTVTAHAAPAPAGGVSVYPGTSSAVHPESSSSPRATSPTAATRQRGSLPTRSAHGSAAAARQAPPATAAAAAGAATLRHSFNGVSSLDSAQANFGAEFEPPDPGLCEGNGFVLEPVNSAYRVYTTGGRSLIGAYNINDIFNEGAAEFTSDPRCYYDAQNQRWFVVILYLSGGGAGNSSRVDIAVSTTSDPTKAWTQYRIDTTNPRGNGCPCFGDQPLLGVDQYNLYISTNEFSILGPQFNGAQIYAVDKAGLLASTVAPVVHFANLTIGGTQAASVQPATTNNEPVDAEYFLNSLDPTSTSDNRVGVWAITDRNQAKEAPVLSSTLITSEAYAYPVRAAQKGATSTLDAGDDRMQQTQYIGGAIWGELDTALSVGGDTATRDGAAWFKVKPTLNGDRISGAAIAGQGYVAAKGDYLLYPALAADEAGNAAMVFTLTGANHYPSAAYALLGSGPVQVFGQPVIAAAGSGRYDPTARRWGDYSYALFDRQSDSVWLVTEYVPPKSSQTTDGRRNWGTRVLEVALA</sequence>
<comment type="caution">
    <text evidence="3">The sequence shown here is derived from an EMBL/GenBank/DDBJ whole genome shotgun (WGS) entry which is preliminary data.</text>
</comment>
<reference evidence="3 4" key="1">
    <citation type="submission" date="2020-10" db="EMBL/GenBank/DDBJ databases">
        <title>Ca. Dormibacterota MAGs.</title>
        <authorList>
            <person name="Montgomery K."/>
        </authorList>
    </citation>
    <scope>NUCLEOTIDE SEQUENCE [LARGE SCALE GENOMIC DNA]</scope>
    <source>
        <strain evidence="3">Mitchell_Peninsula_5</strain>
    </source>
</reference>
<evidence type="ECO:0000256" key="2">
    <source>
        <dbReference type="SAM" id="SignalP"/>
    </source>
</evidence>
<evidence type="ECO:0000313" key="4">
    <source>
        <dbReference type="Proteomes" id="UP000614410"/>
    </source>
</evidence>
<organism evidence="3 4">
    <name type="scientific">Candidatus Amunia macphersoniae</name>
    <dbReference type="NCBI Taxonomy" id="3127014"/>
    <lineage>
        <taxon>Bacteria</taxon>
        <taxon>Bacillati</taxon>
        <taxon>Candidatus Dormiibacterota</taxon>
        <taxon>Candidatus Dormibacteria</taxon>
        <taxon>Candidatus Aeolococcales</taxon>
        <taxon>Candidatus Aeolococcaceae</taxon>
        <taxon>Candidatus Amunia</taxon>
    </lineage>
</organism>
<protein>
    <submittedName>
        <fullName evidence="3">Uncharacterized protein</fullName>
    </submittedName>
</protein>
<feature type="region of interest" description="Disordered" evidence="1">
    <location>
        <begin position="51"/>
        <end position="96"/>
    </location>
</feature>
<evidence type="ECO:0000256" key="1">
    <source>
        <dbReference type="SAM" id="MobiDB-lite"/>
    </source>
</evidence>
<feature type="compositionally biased region" description="Low complexity" evidence="1">
    <location>
        <begin position="82"/>
        <end position="96"/>
    </location>
</feature>
<dbReference type="EMBL" id="JAEKNN010000035">
    <property type="protein sequence ID" value="MBJ7609313.1"/>
    <property type="molecule type" value="Genomic_DNA"/>
</dbReference>
<keyword evidence="2" id="KW-0732">Signal</keyword>
<proteinExistence type="predicted"/>
<feature type="compositionally biased region" description="Low complexity" evidence="1">
    <location>
        <begin position="51"/>
        <end position="75"/>
    </location>
</feature>
<accession>A0A934KDF3</accession>